<evidence type="ECO:0000256" key="3">
    <source>
        <dbReference type="SAM" id="SignalP"/>
    </source>
</evidence>
<feature type="compositionally biased region" description="Pro residues" evidence="1">
    <location>
        <begin position="318"/>
        <end position="328"/>
    </location>
</feature>
<gene>
    <name evidence="4" type="ORF">N5J23_16660</name>
</gene>
<comment type="caution">
    <text evidence="4">The sequence shown here is derived from an EMBL/GenBank/DDBJ whole genome shotgun (WGS) entry which is preliminary data.</text>
</comment>
<sequence length="440" mass="46426">MDHHFKGLIAALALSAGSAFAGYAQATPPAGWSAGGGTGGAFTGTKAANGATFLSGSVSTNASLNVGGRAVSMPATMRFASNAPRVAAAAVMLHPGIRTAAAVAGWLGLAGLLYDATSGLWTIPDPDAQPSDGYSWAHDSITGTDAYYRNVFETKQAAIQSLMSQCMASFQPCEATSDGVKYTFHSSQPLGNFRRVIQWQPNNCPVGWYVTPAGCVQSAPPKTVTQDEAIEELTKHPMPAEVPRHIPEPLPVEQPNIQPVFIPTGDPVKNPNFNPSEAPSPSNPPQVQPGVDVKPAPTPASPWQVETTPVNRPVEDPSAPPVRDPQPLPDTGGGPTGNEPKDPDKTDFCEKYPTVIACQELKHEDDDTKLPEKAIDLDFNPIPGFQGAKSCPSFPNIGNALGGRQISWQPFCDQLAAISNILLAVAWLYAALILYTSRGN</sequence>
<keyword evidence="2" id="KW-1133">Transmembrane helix</keyword>
<feature type="region of interest" description="Disordered" evidence="1">
    <location>
        <begin position="248"/>
        <end position="348"/>
    </location>
</feature>
<keyword evidence="3" id="KW-0732">Signal</keyword>
<keyword evidence="2" id="KW-0472">Membrane</keyword>
<dbReference type="Proteomes" id="UP001161294">
    <property type="component" value="Unassembled WGS sequence"/>
</dbReference>
<evidence type="ECO:0000313" key="4">
    <source>
        <dbReference type="EMBL" id="MDH2007145.1"/>
    </source>
</evidence>
<feature type="signal peptide" evidence="3">
    <location>
        <begin position="1"/>
        <end position="21"/>
    </location>
</feature>
<evidence type="ECO:0000313" key="5">
    <source>
        <dbReference type="Proteomes" id="UP001161294"/>
    </source>
</evidence>
<keyword evidence="2" id="KW-0812">Transmembrane</keyword>
<evidence type="ECO:0000256" key="2">
    <source>
        <dbReference type="SAM" id="Phobius"/>
    </source>
</evidence>
<dbReference type="InterPro" id="IPR008708">
    <property type="entry name" value="Neisseria_TspB"/>
</dbReference>
<dbReference type="Pfam" id="PF05616">
    <property type="entry name" value="Neisseria_TspB"/>
    <property type="match status" value="1"/>
</dbReference>
<evidence type="ECO:0000256" key="1">
    <source>
        <dbReference type="SAM" id="MobiDB-lite"/>
    </source>
</evidence>
<organism evidence="4 5">
    <name type="scientific">Comamonas aquatica</name>
    <dbReference type="NCBI Taxonomy" id="225991"/>
    <lineage>
        <taxon>Bacteria</taxon>
        <taxon>Pseudomonadati</taxon>
        <taxon>Pseudomonadota</taxon>
        <taxon>Betaproteobacteria</taxon>
        <taxon>Burkholderiales</taxon>
        <taxon>Comamonadaceae</taxon>
        <taxon>Comamonas</taxon>
    </lineage>
</organism>
<accession>A0AA42W4G5</accession>
<dbReference type="EMBL" id="JAOCJW010000047">
    <property type="protein sequence ID" value="MDH2007145.1"/>
    <property type="molecule type" value="Genomic_DNA"/>
</dbReference>
<feature type="compositionally biased region" description="Basic and acidic residues" evidence="1">
    <location>
        <begin position="339"/>
        <end position="348"/>
    </location>
</feature>
<feature type="transmembrane region" description="Helical" evidence="2">
    <location>
        <begin position="415"/>
        <end position="435"/>
    </location>
</feature>
<proteinExistence type="predicted"/>
<dbReference type="AlphaFoldDB" id="A0AA42W4G5"/>
<protein>
    <submittedName>
        <fullName evidence="4">Virulence factor TspB C-terminal domain-related protein</fullName>
    </submittedName>
</protein>
<reference evidence="4" key="1">
    <citation type="submission" date="2022-09" db="EMBL/GenBank/DDBJ databases">
        <title>Intensive care unit water sources are persistently colonized with multi-drug resistant bacteria and are the site of extensive horizontal gene transfer of antibiotic resistance genes.</title>
        <authorList>
            <person name="Diorio-Toth L."/>
        </authorList>
    </citation>
    <scope>NUCLEOTIDE SEQUENCE</scope>
    <source>
        <strain evidence="4">GD03686</strain>
    </source>
</reference>
<feature type="compositionally biased region" description="Low complexity" evidence="1">
    <location>
        <begin position="270"/>
        <end position="280"/>
    </location>
</feature>
<name>A0AA42W4G5_9BURK</name>
<feature type="chain" id="PRO_5041325454" evidence="3">
    <location>
        <begin position="22"/>
        <end position="440"/>
    </location>
</feature>
<dbReference type="RefSeq" id="WP_279852429.1">
    <property type="nucleotide sequence ID" value="NZ_JAOCIA010000049.1"/>
</dbReference>
<dbReference type="NCBIfam" id="NF041109">
    <property type="entry name" value="VF_TspB_C_term"/>
    <property type="match status" value="1"/>
</dbReference>